<sequence length="409" mass="46344">MDILSEKKIDDFVLDMDAPTFLIDPHPTFRWLRENAPVYQWQSRQAVVVSRYRDVKAILNDRRFSNNYKLWEFAPPEQWPPELADFQRLLDNGLSNLPNHRHGPVRKLVASTMTPRSVERMQSRIQKTIDALLDKIVEGNRLDIAKFAGPLPSEVICDMLAIPEEMREDLCAFGLAAARSANIALPPDEIIAAIAPTPRWVAMLHRVIAERRDNPREDDLLSTLITARDADAKLSEEELLSLVFTFFVAGGDATKNGIAWAVRTLLRHPASLAEVQRDPSLLRNAVEETLRFDMFAKTGFPKYCTEAMDFAGIQLRKGQMVIPLLGAALRDEEVFPNPEQFDIRRDLKQTVAFGAGQQTCLGAALARLQLVMAVGTLFKRFPEMKPLGEPEFEPHPLMRSMKKYEVAIR</sequence>
<dbReference type="PANTHER" id="PTHR46696:SF1">
    <property type="entry name" value="CYTOCHROME P450 YJIB-RELATED"/>
    <property type="match status" value="1"/>
</dbReference>
<evidence type="ECO:0000313" key="2">
    <source>
        <dbReference type="EMBL" id="WXB06831.1"/>
    </source>
</evidence>
<proteinExistence type="inferred from homology"/>
<dbReference type="InterPro" id="IPR002397">
    <property type="entry name" value="Cyt_P450_B"/>
</dbReference>
<keyword evidence="3" id="KW-1185">Reference proteome</keyword>
<dbReference type="PRINTS" id="PR00359">
    <property type="entry name" value="BP450"/>
</dbReference>
<comment type="similarity">
    <text evidence="1">Belongs to the cytochrome P450 family.</text>
</comment>
<evidence type="ECO:0000256" key="1">
    <source>
        <dbReference type="ARBA" id="ARBA00010617"/>
    </source>
</evidence>
<evidence type="ECO:0000313" key="3">
    <source>
        <dbReference type="Proteomes" id="UP001374803"/>
    </source>
</evidence>
<dbReference type="Gene3D" id="1.10.630.10">
    <property type="entry name" value="Cytochrome P450"/>
    <property type="match status" value="1"/>
</dbReference>
<dbReference type="PRINTS" id="PR00385">
    <property type="entry name" value="P450"/>
</dbReference>
<protein>
    <submittedName>
        <fullName evidence="2">Cytochrome P450</fullName>
    </submittedName>
</protein>
<dbReference type="Proteomes" id="UP001374803">
    <property type="component" value="Chromosome"/>
</dbReference>
<accession>A0ABZ2L7D6</accession>
<dbReference type="EMBL" id="CP089983">
    <property type="protein sequence ID" value="WXB06831.1"/>
    <property type="molecule type" value="Genomic_DNA"/>
</dbReference>
<dbReference type="SUPFAM" id="SSF48264">
    <property type="entry name" value="Cytochrome P450"/>
    <property type="match status" value="1"/>
</dbReference>
<name>A0ABZ2L7D6_9BACT</name>
<dbReference type="Pfam" id="PF00067">
    <property type="entry name" value="p450"/>
    <property type="match status" value="1"/>
</dbReference>
<dbReference type="PANTHER" id="PTHR46696">
    <property type="entry name" value="P450, PUTATIVE (EUROFUNG)-RELATED"/>
    <property type="match status" value="1"/>
</dbReference>
<dbReference type="InterPro" id="IPR001128">
    <property type="entry name" value="Cyt_P450"/>
</dbReference>
<organism evidence="2 3">
    <name type="scientific">Pendulispora rubella</name>
    <dbReference type="NCBI Taxonomy" id="2741070"/>
    <lineage>
        <taxon>Bacteria</taxon>
        <taxon>Pseudomonadati</taxon>
        <taxon>Myxococcota</taxon>
        <taxon>Myxococcia</taxon>
        <taxon>Myxococcales</taxon>
        <taxon>Sorangiineae</taxon>
        <taxon>Pendulisporaceae</taxon>
        <taxon>Pendulispora</taxon>
    </lineage>
</organism>
<dbReference type="InterPro" id="IPR036396">
    <property type="entry name" value="Cyt_P450_sf"/>
</dbReference>
<dbReference type="RefSeq" id="WP_394836489.1">
    <property type="nucleotide sequence ID" value="NZ_CP089929.1"/>
</dbReference>
<reference evidence="2" key="1">
    <citation type="submission" date="2021-12" db="EMBL/GenBank/DDBJ databases">
        <title>Discovery of the Pendulisporaceae a myxobacterial family with distinct sporulation behavior and unique specialized metabolism.</title>
        <authorList>
            <person name="Garcia R."/>
            <person name="Popoff A."/>
            <person name="Bader C.D."/>
            <person name="Loehr J."/>
            <person name="Walesch S."/>
            <person name="Walt C."/>
            <person name="Boldt J."/>
            <person name="Bunk B."/>
            <person name="Haeckl F.J.F.P.J."/>
            <person name="Gunesch A.P."/>
            <person name="Birkelbach J."/>
            <person name="Nuebel U."/>
            <person name="Pietschmann T."/>
            <person name="Bach T."/>
            <person name="Mueller R."/>
        </authorList>
    </citation>
    <scope>NUCLEOTIDE SEQUENCE</scope>
    <source>
        <strain evidence="2">MSr11367</strain>
    </source>
</reference>
<gene>
    <name evidence="2" type="ORF">LVJ94_06235</name>
</gene>